<gene>
    <name evidence="6" type="ORF">Cflav_PD6175</name>
</gene>
<dbReference type="InterPro" id="IPR006584">
    <property type="entry name" value="Cellulose-bd_IV"/>
</dbReference>
<evidence type="ECO:0000259" key="4">
    <source>
        <dbReference type="PROSITE" id="PS50853"/>
    </source>
</evidence>
<dbReference type="InterPro" id="IPR005084">
    <property type="entry name" value="CBM6"/>
</dbReference>
<dbReference type="PROSITE" id="PS50853">
    <property type="entry name" value="FN3"/>
    <property type="match status" value="3"/>
</dbReference>
<dbReference type="STRING" id="320771.Cflav_PD6175"/>
<keyword evidence="2" id="KW-0677">Repeat</keyword>
<dbReference type="InterPro" id="IPR041342">
    <property type="entry name" value="CBM35"/>
</dbReference>
<dbReference type="PANTHER" id="PTHR13817">
    <property type="entry name" value="TITIN"/>
    <property type="match status" value="1"/>
</dbReference>
<feature type="domain" description="F5/8 type C" evidence="3">
    <location>
        <begin position="987"/>
        <end position="1123"/>
    </location>
</feature>
<dbReference type="InterPro" id="IPR006624">
    <property type="entry name" value="Beta-propeller_rpt_TECPR"/>
</dbReference>
<evidence type="ECO:0000256" key="2">
    <source>
        <dbReference type="ARBA" id="ARBA00022737"/>
    </source>
</evidence>
<evidence type="ECO:0000259" key="3">
    <source>
        <dbReference type="PROSITE" id="PS50022"/>
    </source>
</evidence>
<dbReference type="SUPFAM" id="SSF49265">
    <property type="entry name" value="Fibronectin type III"/>
    <property type="match status" value="2"/>
</dbReference>
<evidence type="ECO:0000313" key="7">
    <source>
        <dbReference type="Proteomes" id="UP000003688"/>
    </source>
</evidence>
<dbReference type="Proteomes" id="UP000003688">
    <property type="component" value="Unassembled WGS sequence"/>
</dbReference>
<proteinExistence type="predicted"/>
<protein>
    <submittedName>
        <fullName evidence="6">Coagulation factor 5/8 type domain protein</fullName>
    </submittedName>
</protein>
<dbReference type="Gene3D" id="2.60.120.260">
    <property type="entry name" value="Galactose-binding domain-like"/>
    <property type="match status" value="2"/>
</dbReference>
<dbReference type="EMBL" id="ABOX02000015">
    <property type="protein sequence ID" value="EEF60585.1"/>
    <property type="molecule type" value="Genomic_DNA"/>
</dbReference>
<keyword evidence="7" id="KW-1185">Reference proteome</keyword>
<dbReference type="Gene3D" id="2.60.40.10">
    <property type="entry name" value="Immunoglobulins"/>
    <property type="match status" value="3"/>
</dbReference>
<comment type="caution">
    <text evidence="6">The sequence shown here is derived from an EMBL/GenBank/DDBJ whole genome shotgun (WGS) entry which is preliminary data.</text>
</comment>
<dbReference type="InterPro" id="IPR013783">
    <property type="entry name" value="Ig-like_fold"/>
</dbReference>
<dbReference type="InterPro" id="IPR036116">
    <property type="entry name" value="FN3_sf"/>
</dbReference>
<dbReference type="InterPro" id="IPR008979">
    <property type="entry name" value="Galactose-bd-like_sf"/>
</dbReference>
<dbReference type="SMART" id="SM00606">
    <property type="entry name" value="CBD_IV"/>
    <property type="match status" value="1"/>
</dbReference>
<dbReference type="SUPFAM" id="SSF49785">
    <property type="entry name" value="Galactose-binding domain-like"/>
    <property type="match status" value="2"/>
</dbReference>
<dbReference type="SMART" id="SM00706">
    <property type="entry name" value="TECPR"/>
    <property type="match status" value="5"/>
</dbReference>
<dbReference type="Pfam" id="PF18099">
    <property type="entry name" value="CBM_35_2"/>
    <property type="match status" value="1"/>
</dbReference>
<dbReference type="InterPro" id="IPR003961">
    <property type="entry name" value="FN3_dom"/>
</dbReference>
<dbReference type="PANTHER" id="PTHR13817:SF172">
    <property type="entry name" value="IG-LIKE DOMAIN-CONTAINING PROTEIN"/>
    <property type="match status" value="1"/>
</dbReference>
<organism evidence="6 7">
    <name type="scientific">Pedosphaera parvula (strain Ellin514)</name>
    <dbReference type="NCBI Taxonomy" id="320771"/>
    <lineage>
        <taxon>Bacteria</taxon>
        <taxon>Pseudomonadati</taxon>
        <taxon>Verrucomicrobiota</taxon>
        <taxon>Pedosphaerae</taxon>
        <taxon>Pedosphaerales</taxon>
        <taxon>Pedosphaeraceae</taxon>
        <taxon>Pedosphaera</taxon>
    </lineage>
</organism>
<dbReference type="Pfam" id="PF00754">
    <property type="entry name" value="F5_F8_type_C"/>
    <property type="match status" value="1"/>
</dbReference>
<accession>B9XHK7</accession>
<dbReference type="CDD" id="cd04080">
    <property type="entry name" value="CBM6_cellulase-like"/>
    <property type="match status" value="1"/>
</dbReference>
<feature type="domain" description="Fibronectin type-III" evidence="4">
    <location>
        <begin position="1129"/>
        <end position="1217"/>
    </location>
</feature>
<dbReference type="PROSITE" id="PS50022">
    <property type="entry name" value="FA58C_3"/>
    <property type="match status" value="1"/>
</dbReference>
<dbReference type="GO" id="GO:0030246">
    <property type="term" value="F:carbohydrate binding"/>
    <property type="evidence" value="ECO:0007669"/>
    <property type="project" value="InterPro"/>
</dbReference>
<dbReference type="InterPro" id="IPR032178">
    <property type="entry name" value="DUF5010"/>
</dbReference>
<dbReference type="InterPro" id="IPR000421">
    <property type="entry name" value="FA58C"/>
</dbReference>
<evidence type="ECO:0000313" key="6">
    <source>
        <dbReference type="EMBL" id="EEF60585.1"/>
    </source>
</evidence>
<evidence type="ECO:0000259" key="5">
    <source>
        <dbReference type="PROSITE" id="PS51175"/>
    </source>
</evidence>
<dbReference type="InterPro" id="IPR050964">
    <property type="entry name" value="Striated_Muscle_Regulatory"/>
</dbReference>
<name>B9XHK7_PEDPL</name>
<reference evidence="6 7" key="1">
    <citation type="journal article" date="2011" name="J. Bacteriol.">
        <title>Genome sequence of 'Pedosphaera parvula' Ellin514, an aerobic Verrucomicrobial isolate from pasture soil.</title>
        <authorList>
            <person name="Kant R."/>
            <person name="van Passel M.W."/>
            <person name="Sangwan P."/>
            <person name="Palva A."/>
            <person name="Lucas S."/>
            <person name="Copeland A."/>
            <person name="Lapidus A."/>
            <person name="Glavina Del Rio T."/>
            <person name="Dalin E."/>
            <person name="Tice H."/>
            <person name="Bruce D."/>
            <person name="Goodwin L."/>
            <person name="Pitluck S."/>
            <person name="Chertkov O."/>
            <person name="Larimer F.W."/>
            <person name="Land M.L."/>
            <person name="Hauser L."/>
            <person name="Brettin T.S."/>
            <person name="Detter J.C."/>
            <person name="Han S."/>
            <person name="de Vos W.M."/>
            <person name="Janssen P.H."/>
            <person name="Smidt H."/>
        </authorList>
    </citation>
    <scope>NUCLEOTIDE SEQUENCE [LARGE SCALE GENOMIC DNA]</scope>
    <source>
        <strain evidence="6 7">Ellin514</strain>
    </source>
</reference>
<dbReference type="Pfam" id="PF16402">
    <property type="entry name" value="DUF5010"/>
    <property type="match status" value="1"/>
</dbReference>
<dbReference type="CDD" id="cd00063">
    <property type="entry name" value="FN3"/>
    <property type="match status" value="3"/>
</dbReference>
<feature type="domain" description="Fibronectin type-III" evidence="4">
    <location>
        <begin position="903"/>
        <end position="992"/>
    </location>
</feature>
<evidence type="ECO:0000256" key="1">
    <source>
        <dbReference type="ARBA" id="ARBA00022729"/>
    </source>
</evidence>
<feature type="domain" description="CBM6" evidence="5">
    <location>
        <begin position="23"/>
        <end position="124"/>
    </location>
</feature>
<dbReference type="Pfam" id="PF19193">
    <property type="entry name" value="Tectonin"/>
    <property type="match status" value="1"/>
</dbReference>
<keyword evidence="1" id="KW-0732">Signal</keyword>
<sequence precursor="true">MRWPLLRHCLFLLISLLLADLRCFGGGWYVGNTAPGEWIQYTNIWLSAGSYRFTANAGSPLGGATMHLEVDGVNIRPGVGVPNTGRVDSFGLVHLGTANLSQGYHTLRIVFETSGISLDWVILRKDGDTTSILKASDTVLVRPSTSGMLIAPIVSFNQQSEHNSLFNANDASSIFGAYPQKDANGQPYSDYQLRNWYRAPMFQDFDRRTDRYWDIMVDQLMASRAQVPLIHCRGTIDFTHDLQDRGYVGGDGAFEGRWLKKFVEAVARNPQAASSLQIGMFFEDGPVADDYFKTYGSYPSWGSSAFSDYVMQYWLNPWFDNVPASLLYQPFPLRPIINIWTAHPGNMVQDGNMALFLTNVRNRMIARYGLNPLFIISPDSDTNAQAQAWGVAPWYVWGGALYTSRVFTDGTRWGFSSCGSRKRIDTVWANDWDPVTNTGTPAGSDAGDPDYQSPLDTNGNSTLLNFYAQASAANTRLIHQEGFFNIPEGSPIFASCAPGWNFPNQHLAAMRQYADPTTESLMFEAESCDSYYKTTLHENLGGSYRRQWYSTTGLDVYRPLHNLSAWTNKSIGPGNLVELSAGFFDVWALDSVGHVWAHIISDGAPDTWTSVSMNGISKFTCLSVGKHHAWAINGTSVYTCKLPYGWAAQDHTTWTLQSGNMVQLAVNAADVWALDAGGLIYRRRVNELDAPGDVWTRVPGPAMDKISTGGNFIWGVSGTNIYHSLTTNVSWTQVSNSENITQISVGSEEVWGINAAGNVFRRSASGIGGWDSIDGNLAKIAVGENYAWGLSGSTPSSRKLDGFLGAAVATVPATPTGLATTAGNSSAKLTWAPVLGAAGYNVKRATASAGPYMNAVISATTNAVDTDLVNGTTYYYVITAFNGTGESPGSTEISLTPTATGTPPVAPTGLTAIAGNTQITLSWIASFGATSYNVKRAIAYGGPFTIVATGVTATNYTDVGLAPDNAYTYVVSAVNAAGESLTDSASASAAPTGILLGRTGWVASASVNSGNAGRAIDGNISTRWDTSGAQTPGQWFQVDMGSVKSFYKLILDATPSLNDYPRGYQVNVSNDGVNWGNPVATGVASSAVTTIKFATQTARYIRITQTGSVGNYWSIHEFNVYAMPPPPPVPTGLIATATSPGQINLSWNASSGANSYNVKRSTANGGPYSTIATGLTDTNYSDMGLSASTTCYYVVSAMGSGGESANSPQASATTQAPLPPPSIVILISDDTLTLSWPADCLGWRLQVQTNAPGGGLTTNWVAVPGSELVTSTNISINPARVATFYRLIHP</sequence>
<dbReference type="PROSITE" id="PS51175">
    <property type="entry name" value="CBM6"/>
    <property type="match status" value="1"/>
</dbReference>
<feature type="domain" description="Fibronectin type-III" evidence="4">
    <location>
        <begin position="811"/>
        <end position="901"/>
    </location>
</feature>
<dbReference type="SMART" id="SM00060">
    <property type="entry name" value="FN3"/>
    <property type="match status" value="3"/>
</dbReference>